<dbReference type="RefSeq" id="WP_106522639.1">
    <property type="nucleotide sequence ID" value="NZ_PYGD01000003.1"/>
</dbReference>
<feature type="domain" description="Glycosyltransferase 2-like" evidence="1">
    <location>
        <begin position="5"/>
        <end position="169"/>
    </location>
</feature>
<keyword evidence="2" id="KW-0808">Transferase</keyword>
<dbReference type="SUPFAM" id="SSF53448">
    <property type="entry name" value="Nucleotide-diphospho-sugar transferases"/>
    <property type="match status" value="1"/>
</dbReference>
<dbReference type="Pfam" id="PF00535">
    <property type="entry name" value="Glycos_transf_2"/>
    <property type="match status" value="1"/>
</dbReference>
<accession>A0A2P8D5F6</accession>
<dbReference type="InterPro" id="IPR029044">
    <property type="entry name" value="Nucleotide-diphossugar_trans"/>
</dbReference>
<name>A0A2P8D5F6_9BACT</name>
<dbReference type="Proteomes" id="UP000240572">
    <property type="component" value="Unassembled WGS sequence"/>
</dbReference>
<keyword evidence="3" id="KW-1185">Reference proteome</keyword>
<dbReference type="Gene3D" id="3.90.550.10">
    <property type="entry name" value="Spore Coat Polysaccharide Biosynthesis Protein SpsA, Chain A"/>
    <property type="match status" value="1"/>
</dbReference>
<evidence type="ECO:0000313" key="2">
    <source>
        <dbReference type="EMBL" id="PSK92446.1"/>
    </source>
</evidence>
<proteinExistence type="predicted"/>
<dbReference type="InterPro" id="IPR001173">
    <property type="entry name" value="Glyco_trans_2-like"/>
</dbReference>
<evidence type="ECO:0000259" key="1">
    <source>
        <dbReference type="Pfam" id="PF00535"/>
    </source>
</evidence>
<protein>
    <submittedName>
        <fullName evidence="2">Glycosyltransferase involved in cell wall biosynthesis</fullName>
    </submittedName>
</protein>
<evidence type="ECO:0000313" key="3">
    <source>
        <dbReference type="Proteomes" id="UP000240572"/>
    </source>
</evidence>
<reference evidence="2 3" key="1">
    <citation type="submission" date="2018-03" db="EMBL/GenBank/DDBJ databases">
        <title>Genomic Encyclopedia of Type Strains, Phase III (KMG-III): the genomes of soil and plant-associated and newly described type strains.</title>
        <authorList>
            <person name="Whitman W."/>
        </authorList>
    </citation>
    <scope>NUCLEOTIDE SEQUENCE [LARGE SCALE GENOMIC DNA]</scope>
    <source>
        <strain evidence="2 3">CGMCC 1.12700</strain>
    </source>
</reference>
<comment type="caution">
    <text evidence="2">The sequence shown here is derived from an EMBL/GenBank/DDBJ whole genome shotgun (WGS) entry which is preliminary data.</text>
</comment>
<dbReference type="CDD" id="cd04179">
    <property type="entry name" value="DPM_DPG-synthase_like"/>
    <property type="match status" value="1"/>
</dbReference>
<sequence length="250" mass="29009">MMLDLVVPFYNPQPGWEQKFVRQYLALVERYFGGNREAIHVIIVNDGSKNRFTALEVDYLKKHIPHLKALCYEENKGKGHALRTGVAHAITDYCIYSDNDFPFGLEVIPAMLQELQNGADIVTGRRTRGNYYEALPLKRKLVSKGLELVNKHVLRLPVTDTQAGIKGFNKYGRALFLKTRTERFLFDMEFIMIAGRIRDLVIRELDVNITEETRLSDFSRRILQQECTNLVKIILRKKHAKQSKEDLIQR</sequence>
<dbReference type="GO" id="GO:0006487">
    <property type="term" value="P:protein N-linked glycosylation"/>
    <property type="evidence" value="ECO:0007669"/>
    <property type="project" value="TreeGrafter"/>
</dbReference>
<dbReference type="GO" id="GO:0016740">
    <property type="term" value="F:transferase activity"/>
    <property type="evidence" value="ECO:0007669"/>
    <property type="project" value="UniProtKB-KW"/>
</dbReference>
<dbReference type="EMBL" id="PYGD01000003">
    <property type="protein sequence ID" value="PSK92446.1"/>
    <property type="molecule type" value="Genomic_DNA"/>
</dbReference>
<dbReference type="PANTHER" id="PTHR10859">
    <property type="entry name" value="GLYCOSYL TRANSFERASE"/>
    <property type="match status" value="1"/>
</dbReference>
<gene>
    <name evidence="2" type="ORF">B0I18_10323</name>
</gene>
<dbReference type="AlphaFoldDB" id="A0A2P8D5F6"/>
<organism evidence="2 3">
    <name type="scientific">Taibaiella chishuiensis</name>
    <dbReference type="NCBI Taxonomy" id="1434707"/>
    <lineage>
        <taxon>Bacteria</taxon>
        <taxon>Pseudomonadati</taxon>
        <taxon>Bacteroidota</taxon>
        <taxon>Chitinophagia</taxon>
        <taxon>Chitinophagales</taxon>
        <taxon>Chitinophagaceae</taxon>
        <taxon>Taibaiella</taxon>
    </lineage>
</organism>
<dbReference type="OrthoDB" id="952827at2"/>
<dbReference type="PANTHER" id="PTHR10859:SF91">
    <property type="entry name" value="DOLICHYL-PHOSPHATE BETA-GLUCOSYLTRANSFERASE"/>
    <property type="match status" value="1"/>
</dbReference>